<organism evidence="2 3">
    <name type="scientific">Anaerobacterium chartisolvens</name>
    <dbReference type="NCBI Taxonomy" id="1297424"/>
    <lineage>
        <taxon>Bacteria</taxon>
        <taxon>Bacillati</taxon>
        <taxon>Bacillota</taxon>
        <taxon>Clostridia</taxon>
        <taxon>Eubacteriales</taxon>
        <taxon>Oscillospiraceae</taxon>
        <taxon>Anaerobacterium</taxon>
    </lineage>
</organism>
<protein>
    <recommendedName>
        <fullName evidence="4">Flp pilus-assembly TadE/G-like protein</fullName>
    </recommendedName>
</protein>
<evidence type="ECO:0000313" key="3">
    <source>
        <dbReference type="Proteomes" id="UP000253034"/>
    </source>
</evidence>
<reference evidence="2 3" key="1">
    <citation type="submission" date="2018-07" db="EMBL/GenBank/DDBJ databases">
        <title>Genomic Encyclopedia of Type Strains, Phase IV (KMG-IV): sequencing the most valuable type-strain genomes for metagenomic binning, comparative biology and taxonomic classification.</title>
        <authorList>
            <person name="Goeker M."/>
        </authorList>
    </citation>
    <scope>NUCLEOTIDE SEQUENCE [LARGE SCALE GENOMIC DNA]</scope>
    <source>
        <strain evidence="2 3">DSM 27016</strain>
    </source>
</reference>
<comment type="caution">
    <text evidence="2">The sequence shown here is derived from an EMBL/GenBank/DDBJ whole genome shotgun (WGS) entry which is preliminary data.</text>
</comment>
<keyword evidence="1" id="KW-0812">Transmembrane</keyword>
<proteinExistence type="predicted"/>
<keyword evidence="1" id="KW-0472">Membrane</keyword>
<dbReference type="AlphaFoldDB" id="A0A369B9P8"/>
<sequence>MRTYAYVILIVLLSIIILQPFFEMLNVFTEKARVDSAVLNAGRLAAARSVEDYNRAELNPEIDADSFIDIFSEAFASAMDMKVVSVSSDRAYFSPADGADERFNGFEARLAIDEEYGKVSLCRINVSGRYRYKTQILRYAQQQLPGLTAFDLNAAQVFEVRVVN</sequence>
<name>A0A369B9P8_9FIRM</name>
<keyword evidence="1" id="KW-1133">Transmembrane helix</keyword>
<dbReference type="RefSeq" id="WP_114296812.1">
    <property type="nucleotide sequence ID" value="NZ_QPJT01000005.1"/>
</dbReference>
<evidence type="ECO:0000256" key="1">
    <source>
        <dbReference type="SAM" id="Phobius"/>
    </source>
</evidence>
<evidence type="ECO:0008006" key="4">
    <source>
        <dbReference type="Google" id="ProtNLM"/>
    </source>
</evidence>
<dbReference type="Proteomes" id="UP000253034">
    <property type="component" value="Unassembled WGS sequence"/>
</dbReference>
<feature type="transmembrane region" description="Helical" evidence="1">
    <location>
        <begin position="6"/>
        <end position="25"/>
    </location>
</feature>
<keyword evidence="3" id="KW-1185">Reference proteome</keyword>
<dbReference type="OrthoDB" id="2086173at2"/>
<gene>
    <name evidence="2" type="ORF">DFR58_10517</name>
</gene>
<evidence type="ECO:0000313" key="2">
    <source>
        <dbReference type="EMBL" id="RCX18259.1"/>
    </source>
</evidence>
<accession>A0A369B9P8</accession>
<dbReference type="EMBL" id="QPJT01000005">
    <property type="protein sequence ID" value="RCX18259.1"/>
    <property type="molecule type" value="Genomic_DNA"/>
</dbReference>